<dbReference type="AlphaFoldDB" id="A0A1J5J7I6"/>
<comment type="caution">
    <text evidence="1">The sequence shown here is derived from an EMBL/GenBank/DDBJ whole genome shotgun (WGS) entry which is preliminary data.</text>
</comment>
<reference evidence="1 2" key="1">
    <citation type="journal article" date="2016" name="Environ. Microbiol.">
        <title>Genomic resolution of a cold subsurface aquifer community provides metabolic insights for novel microbes adapted to high CO concentrations.</title>
        <authorList>
            <person name="Probst A.J."/>
            <person name="Castelle C.J."/>
            <person name="Singh A."/>
            <person name="Brown C.T."/>
            <person name="Anantharaman K."/>
            <person name="Sharon I."/>
            <person name="Hug L.A."/>
            <person name="Burstein D."/>
            <person name="Emerson J.B."/>
            <person name="Thomas B.C."/>
            <person name="Banfield J.F."/>
        </authorList>
    </citation>
    <scope>NUCLEOTIDE SEQUENCE [LARGE SCALE GENOMIC DNA]</scope>
    <source>
        <strain evidence="1">CG2_30_54_11</strain>
    </source>
</reference>
<evidence type="ECO:0008006" key="3">
    <source>
        <dbReference type="Google" id="ProtNLM"/>
    </source>
</evidence>
<evidence type="ECO:0000313" key="2">
    <source>
        <dbReference type="Proteomes" id="UP000183245"/>
    </source>
</evidence>
<dbReference type="Proteomes" id="UP000183245">
    <property type="component" value="Unassembled WGS sequence"/>
</dbReference>
<protein>
    <recommendedName>
        <fullName evidence="3">DUF3892 domain-containing protein</fullName>
    </recommendedName>
</protein>
<accession>A0A1J5J7I6</accession>
<dbReference type="EMBL" id="MNZT01000012">
    <property type="protein sequence ID" value="OIP99456.1"/>
    <property type="molecule type" value="Genomic_DNA"/>
</dbReference>
<sequence length="89" mass="10333">MKTKKFTHRKKIYYAYCAQWTGENTKEMMELLGESARIFENGTGKYIMYNDDIGIATLHIGHWIRIGENGIKKVFTTQQLNSLYEPIPG</sequence>
<gene>
    <name evidence="1" type="ORF">AUK40_00670</name>
</gene>
<evidence type="ECO:0000313" key="1">
    <source>
        <dbReference type="EMBL" id="OIP99456.1"/>
    </source>
</evidence>
<name>A0A1J5J7I6_9BACT</name>
<organism evidence="1 2">
    <name type="scientific">Candidatus Wirthbacteria bacterium CG2_30_54_11</name>
    <dbReference type="NCBI Taxonomy" id="1817892"/>
    <lineage>
        <taxon>Bacteria</taxon>
        <taxon>Candidatus Wirthbacteria</taxon>
    </lineage>
</organism>
<proteinExistence type="predicted"/>